<name>A0A377GVX6_9FUSO</name>
<gene>
    <name evidence="10" type="primary">brnQ_1</name>
    <name evidence="10" type="ORF">NCTC10723_00203</name>
</gene>
<evidence type="ECO:0000256" key="6">
    <source>
        <dbReference type="ARBA" id="ARBA00022970"/>
    </source>
</evidence>
<dbReference type="GO" id="GO:0005886">
    <property type="term" value="C:plasma membrane"/>
    <property type="evidence" value="ECO:0007669"/>
    <property type="project" value="UniProtKB-SubCell"/>
</dbReference>
<keyword evidence="6" id="KW-0029">Amino-acid transport</keyword>
<keyword evidence="5 9" id="KW-0812">Transmembrane</keyword>
<keyword evidence="11" id="KW-1185">Reference proteome</keyword>
<dbReference type="RefSeq" id="WP_115268491.1">
    <property type="nucleotide sequence ID" value="NZ_UGGU01000003.1"/>
</dbReference>
<feature type="transmembrane region" description="Helical" evidence="9">
    <location>
        <begin position="188"/>
        <end position="208"/>
    </location>
</feature>
<comment type="subcellular location">
    <subcellularLocation>
        <location evidence="1">Cell membrane</location>
        <topology evidence="1">Multi-pass membrane protein</topology>
    </subcellularLocation>
</comment>
<dbReference type="PANTHER" id="PTHR30588">
    <property type="entry name" value="BRANCHED-CHAIN AMINO ACID TRANSPORT SYSTEM 2 CARRIER PROTEIN"/>
    <property type="match status" value="1"/>
</dbReference>
<dbReference type="GO" id="GO:0015190">
    <property type="term" value="F:L-leucine transmembrane transporter activity"/>
    <property type="evidence" value="ECO:0007669"/>
    <property type="project" value="TreeGrafter"/>
</dbReference>
<dbReference type="GO" id="GO:0015188">
    <property type="term" value="F:L-isoleucine transmembrane transporter activity"/>
    <property type="evidence" value="ECO:0007669"/>
    <property type="project" value="TreeGrafter"/>
</dbReference>
<dbReference type="GO" id="GO:0015818">
    <property type="term" value="P:isoleucine transport"/>
    <property type="evidence" value="ECO:0007669"/>
    <property type="project" value="TreeGrafter"/>
</dbReference>
<dbReference type="NCBIfam" id="TIGR00796">
    <property type="entry name" value="livcs"/>
    <property type="match status" value="1"/>
</dbReference>
<feature type="transmembrane region" description="Helical" evidence="9">
    <location>
        <begin position="147"/>
        <end position="168"/>
    </location>
</feature>
<evidence type="ECO:0000256" key="5">
    <source>
        <dbReference type="ARBA" id="ARBA00022692"/>
    </source>
</evidence>
<evidence type="ECO:0000256" key="9">
    <source>
        <dbReference type="SAM" id="Phobius"/>
    </source>
</evidence>
<feature type="transmembrane region" description="Helical" evidence="9">
    <location>
        <begin position="116"/>
        <end position="135"/>
    </location>
</feature>
<keyword evidence="4" id="KW-1003">Cell membrane</keyword>
<keyword evidence="7 9" id="KW-1133">Transmembrane helix</keyword>
<dbReference type="GO" id="GO:0015820">
    <property type="term" value="P:L-leucine transport"/>
    <property type="evidence" value="ECO:0007669"/>
    <property type="project" value="TreeGrafter"/>
</dbReference>
<comment type="similarity">
    <text evidence="2">Belongs to the branched chain amino acid transporter family.</text>
</comment>
<feature type="transmembrane region" description="Helical" evidence="9">
    <location>
        <begin position="78"/>
        <end position="96"/>
    </location>
</feature>
<dbReference type="AlphaFoldDB" id="A0A377GVX6"/>
<dbReference type="EMBL" id="UGGU01000003">
    <property type="protein sequence ID" value="STO30774.1"/>
    <property type="molecule type" value="Genomic_DNA"/>
</dbReference>
<keyword evidence="3" id="KW-0813">Transport</keyword>
<feature type="transmembrane region" description="Helical" evidence="9">
    <location>
        <begin position="276"/>
        <end position="300"/>
    </location>
</feature>
<feature type="transmembrane region" description="Helical" evidence="9">
    <location>
        <begin position="404"/>
        <end position="421"/>
    </location>
</feature>
<keyword evidence="8 9" id="KW-0472">Membrane</keyword>
<dbReference type="Proteomes" id="UP000255328">
    <property type="component" value="Unassembled WGS sequence"/>
</dbReference>
<dbReference type="Pfam" id="PF05525">
    <property type="entry name" value="Branch_AA_trans"/>
    <property type="match status" value="1"/>
</dbReference>
<evidence type="ECO:0000313" key="10">
    <source>
        <dbReference type="EMBL" id="STO30774.1"/>
    </source>
</evidence>
<feature type="transmembrane region" description="Helical" evidence="9">
    <location>
        <begin position="38"/>
        <end position="58"/>
    </location>
</feature>
<dbReference type="GO" id="GO:0005304">
    <property type="term" value="F:L-valine transmembrane transporter activity"/>
    <property type="evidence" value="ECO:0007669"/>
    <property type="project" value="TreeGrafter"/>
</dbReference>
<feature type="transmembrane region" description="Helical" evidence="9">
    <location>
        <begin position="220"/>
        <end position="244"/>
    </location>
</feature>
<feature type="transmembrane region" description="Helical" evidence="9">
    <location>
        <begin position="7"/>
        <end position="26"/>
    </location>
</feature>
<feature type="transmembrane region" description="Helical" evidence="9">
    <location>
        <begin position="338"/>
        <end position="355"/>
    </location>
</feature>
<evidence type="ECO:0000256" key="3">
    <source>
        <dbReference type="ARBA" id="ARBA00022448"/>
    </source>
</evidence>
<proteinExistence type="inferred from homology"/>
<evidence type="ECO:0000256" key="4">
    <source>
        <dbReference type="ARBA" id="ARBA00022475"/>
    </source>
</evidence>
<reference evidence="10 11" key="1">
    <citation type="submission" date="2018-06" db="EMBL/GenBank/DDBJ databases">
        <authorList>
            <consortium name="Pathogen Informatics"/>
            <person name="Doyle S."/>
        </authorList>
    </citation>
    <scope>NUCLEOTIDE SEQUENCE [LARGE SCALE GENOMIC DNA]</scope>
    <source>
        <strain evidence="10 11">NCTC10723</strain>
    </source>
</reference>
<evidence type="ECO:0000256" key="8">
    <source>
        <dbReference type="ARBA" id="ARBA00023136"/>
    </source>
</evidence>
<evidence type="ECO:0000256" key="2">
    <source>
        <dbReference type="ARBA" id="ARBA00008540"/>
    </source>
</evidence>
<evidence type="ECO:0000256" key="7">
    <source>
        <dbReference type="ARBA" id="ARBA00022989"/>
    </source>
</evidence>
<dbReference type="InterPro" id="IPR004685">
    <property type="entry name" value="Brnchd-chn_aa_trnsp_Livcs"/>
</dbReference>
<feature type="transmembrane region" description="Helical" evidence="9">
    <location>
        <begin position="312"/>
        <end position="332"/>
    </location>
</feature>
<accession>A0A377GVX6</accession>
<dbReference type="OrthoDB" id="9783920at2"/>
<feature type="transmembrane region" description="Helical" evidence="9">
    <location>
        <begin position="364"/>
        <end position="384"/>
    </location>
</feature>
<organism evidence="10 11">
    <name type="scientific">Fusobacterium necrogenes</name>
    <dbReference type="NCBI Taxonomy" id="858"/>
    <lineage>
        <taxon>Bacteria</taxon>
        <taxon>Fusobacteriati</taxon>
        <taxon>Fusobacteriota</taxon>
        <taxon>Fusobacteriia</taxon>
        <taxon>Fusobacteriales</taxon>
        <taxon>Fusobacteriaceae</taxon>
        <taxon>Fusobacterium</taxon>
    </lineage>
</organism>
<evidence type="ECO:0000313" key="11">
    <source>
        <dbReference type="Proteomes" id="UP000255328"/>
    </source>
</evidence>
<protein>
    <submittedName>
        <fullName evidence="10">LIV-II</fullName>
    </submittedName>
</protein>
<dbReference type="PANTHER" id="PTHR30588:SF0">
    <property type="entry name" value="BRANCHED-CHAIN AMINO ACID PERMEASE BRNQ"/>
    <property type="match status" value="1"/>
</dbReference>
<evidence type="ECO:0000256" key="1">
    <source>
        <dbReference type="ARBA" id="ARBA00004651"/>
    </source>
</evidence>
<sequence length="429" mass="46136">MYKKKDVIVTGFALFAMLFGAGNLIFPPMVGFINGDEWIPAAIGFILTGAGFPLLAIFTSAFAGKDLDSFAKRVSPKFSKFFNIALILSIGPLLALPRTGATAFEMIFPKNSTNYSIYNIVFIIIFFGISLLFSLKSSKVVDRVGAILTPILLVVLAIIIFKGVFIPLGKSIPLEKEITPFKYGFLNGYQTMDTLAAIVFSDIILKSIRKDRELSPNQEVSFLIQASFIAIGGLAIVYGGLGYIGSTVTNILPAGIGSVELLTSTAKLLLGNFGKIILGICVTGACLTTAIGLTATVADYFSDLTKISYEKLAVITTIISIIFAMFGVDIIIKLAVPVLVFLYPIAIALIFLNILKNKITNDNIFIGTVVGAGIISGYEALQTIGIKLSFFTSIYSLLPLESFGLAWVLPAIIGGVLFKFIPKKNSSNY</sequence>